<feature type="compositionally biased region" description="Polar residues" evidence="1">
    <location>
        <begin position="7"/>
        <end position="22"/>
    </location>
</feature>
<comment type="caution">
    <text evidence="2">The sequence shown here is derived from an EMBL/GenBank/DDBJ whole genome shotgun (WGS) entry which is preliminary data.</text>
</comment>
<sequence>MAPPSIPSSSNGRPDESTSNQGVKDMLEDTEVPVSEKAREEPLDSSPVQCVWYPGHPHHERPPSPRRSPDAQMDFMPINPRKEGGGARSPEGPILYETSLTIRPLSIEGDRSGLCHVPSMG</sequence>
<dbReference type="EMBL" id="BAABME010004328">
    <property type="protein sequence ID" value="GAA0161964.1"/>
    <property type="molecule type" value="Genomic_DNA"/>
</dbReference>
<gene>
    <name evidence="2" type="ORF">LIER_18160</name>
</gene>
<organism evidence="2 3">
    <name type="scientific">Lithospermum erythrorhizon</name>
    <name type="common">Purple gromwell</name>
    <name type="synonym">Lithospermum officinale var. erythrorhizon</name>
    <dbReference type="NCBI Taxonomy" id="34254"/>
    <lineage>
        <taxon>Eukaryota</taxon>
        <taxon>Viridiplantae</taxon>
        <taxon>Streptophyta</taxon>
        <taxon>Embryophyta</taxon>
        <taxon>Tracheophyta</taxon>
        <taxon>Spermatophyta</taxon>
        <taxon>Magnoliopsida</taxon>
        <taxon>eudicotyledons</taxon>
        <taxon>Gunneridae</taxon>
        <taxon>Pentapetalae</taxon>
        <taxon>asterids</taxon>
        <taxon>lamiids</taxon>
        <taxon>Boraginales</taxon>
        <taxon>Boraginaceae</taxon>
        <taxon>Boraginoideae</taxon>
        <taxon>Lithospermeae</taxon>
        <taxon>Lithospermum</taxon>
    </lineage>
</organism>
<feature type="compositionally biased region" description="Basic and acidic residues" evidence="1">
    <location>
        <begin position="60"/>
        <end position="69"/>
    </location>
</feature>
<name>A0AAV3QDZ4_LITER</name>
<evidence type="ECO:0000313" key="3">
    <source>
        <dbReference type="Proteomes" id="UP001454036"/>
    </source>
</evidence>
<reference evidence="2 3" key="1">
    <citation type="submission" date="2024-01" db="EMBL/GenBank/DDBJ databases">
        <title>The complete chloroplast genome sequence of Lithospermum erythrorhizon: insights into the phylogenetic relationship among Boraginaceae species and the maternal lineages of purple gromwells.</title>
        <authorList>
            <person name="Okada T."/>
            <person name="Watanabe K."/>
        </authorList>
    </citation>
    <scope>NUCLEOTIDE SEQUENCE [LARGE SCALE GENOMIC DNA]</scope>
</reference>
<evidence type="ECO:0000256" key="1">
    <source>
        <dbReference type="SAM" id="MobiDB-lite"/>
    </source>
</evidence>
<proteinExistence type="predicted"/>
<accession>A0AAV3QDZ4</accession>
<evidence type="ECO:0000313" key="2">
    <source>
        <dbReference type="EMBL" id="GAA0161964.1"/>
    </source>
</evidence>
<feature type="region of interest" description="Disordered" evidence="1">
    <location>
        <begin position="1"/>
        <end position="93"/>
    </location>
</feature>
<protein>
    <submittedName>
        <fullName evidence="2">Uncharacterized protein</fullName>
    </submittedName>
</protein>
<dbReference type="AlphaFoldDB" id="A0AAV3QDZ4"/>
<dbReference type="Proteomes" id="UP001454036">
    <property type="component" value="Unassembled WGS sequence"/>
</dbReference>
<keyword evidence="3" id="KW-1185">Reference proteome</keyword>